<dbReference type="PANTHER" id="PTHR24301">
    <property type="entry name" value="THROMBOXANE-A SYNTHASE"/>
    <property type="match status" value="1"/>
</dbReference>
<dbReference type="PRINTS" id="PR00385">
    <property type="entry name" value="P450"/>
</dbReference>
<dbReference type="STRING" id="658196.A0A397SQK0"/>
<dbReference type="GO" id="GO:0005506">
    <property type="term" value="F:iron ion binding"/>
    <property type="evidence" value="ECO:0007669"/>
    <property type="project" value="InterPro"/>
</dbReference>
<dbReference type="GO" id="GO:0016705">
    <property type="term" value="F:oxidoreductase activity, acting on paired donors, with incorporation or reduction of molecular oxygen"/>
    <property type="evidence" value="ECO:0007669"/>
    <property type="project" value="InterPro"/>
</dbReference>
<keyword evidence="4" id="KW-0560">Oxidoreductase</keyword>
<organism evidence="6 7">
    <name type="scientific">Glomus cerebriforme</name>
    <dbReference type="NCBI Taxonomy" id="658196"/>
    <lineage>
        <taxon>Eukaryota</taxon>
        <taxon>Fungi</taxon>
        <taxon>Fungi incertae sedis</taxon>
        <taxon>Mucoromycota</taxon>
        <taxon>Glomeromycotina</taxon>
        <taxon>Glomeromycetes</taxon>
        <taxon>Glomerales</taxon>
        <taxon>Glomeraceae</taxon>
        <taxon>Glomus</taxon>
    </lineage>
</organism>
<evidence type="ECO:0000256" key="1">
    <source>
        <dbReference type="ARBA" id="ARBA00022723"/>
    </source>
</evidence>
<dbReference type="InterPro" id="IPR036396">
    <property type="entry name" value="Cyt_P450_sf"/>
</dbReference>
<keyword evidence="4" id="KW-0503">Monooxygenase</keyword>
<sequence length="546" mass="63431">MALISFENFGISDFILLLITILTVYVAHYYYKYFTRVNPLPGPFPFPFVGNLPQYYWYNENNKDFYGYNHKKYGDIFEVHMNGRFIVLNRTEYIEKLLTPSTKNPHVMRGPNSKGLEELGVGGKGILLNNDYKSWKYNRQFFTQAILSPKFSHEAFDWTNRLFNELEGYWNKLYLKKEIIKSNNNILDFSAWFNLYTNDMIIKLLTGERSYSMAAYFDTLSDEKSEHPPAIVDDSMKLVHALRKHLLGFTMFQLVSSFLRHYVSYFKNKADVLLQNMSFINQRLDSIIRGRRQEVENTPLDKPLANDMLTSMITANTSRDVNYTKTVGGKALERPMNDVEIRGNILDGFLGGTDTTANMISFIIYYLGHNPDVKKKMLEEIDGIFQGDKTRPITEKDFHSLKYCEAIIKEVARVFPAVSSFNRYINKPDEIAGYNWPTGTTFRINVDAIHSHENYWEDSDKFNPDRWMVEGFEAKKYSFIMFGGGLRLCPGRKLAMIELVCLMTLLFRKYEIDLVDMNAPLKTRSNAVTVCTELLVKVKTKKLIFS</sequence>
<evidence type="ECO:0000256" key="5">
    <source>
        <dbReference type="SAM" id="Phobius"/>
    </source>
</evidence>
<dbReference type="GO" id="GO:0020037">
    <property type="term" value="F:heme binding"/>
    <property type="evidence" value="ECO:0007669"/>
    <property type="project" value="InterPro"/>
</dbReference>
<keyword evidence="5" id="KW-0812">Transmembrane</keyword>
<evidence type="ECO:0000313" key="6">
    <source>
        <dbReference type="EMBL" id="RIA87189.1"/>
    </source>
</evidence>
<evidence type="ECO:0000256" key="2">
    <source>
        <dbReference type="ARBA" id="ARBA00023004"/>
    </source>
</evidence>
<dbReference type="Pfam" id="PF00067">
    <property type="entry name" value="p450"/>
    <property type="match status" value="1"/>
</dbReference>
<gene>
    <name evidence="6" type="ORF">C1645_878208</name>
</gene>
<dbReference type="OrthoDB" id="2354060at2759"/>
<protein>
    <submittedName>
        <fullName evidence="6">Cytochrome P450</fullName>
    </submittedName>
</protein>
<dbReference type="InterPro" id="IPR017972">
    <property type="entry name" value="Cyt_P450_CS"/>
</dbReference>
<dbReference type="PROSITE" id="PS00086">
    <property type="entry name" value="CYTOCHROME_P450"/>
    <property type="match status" value="1"/>
</dbReference>
<reference evidence="6 7" key="1">
    <citation type="submission" date="2018-06" db="EMBL/GenBank/DDBJ databases">
        <title>Comparative genomics reveals the genomic features of Rhizophagus irregularis, R. cerebriforme, R. diaphanum and Gigaspora rosea, and their symbiotic lifestyle signature.</title>
        <authorList>
            <person name="Morin E."/>
            <person name="San Clemente H."/>
            <person name="Chen E.C.H."/>
            <person name="De La Providencia I."/>
            <person name="Hainaut M."/>
            <person name="Kuo A."/>
            <person name="Kohler A."/>
            <person name="Murat C."/>
            <person name="Tang N."/>
            <person name="Roy S."/>
            <person name="Loubradou J."/>
            <person name="Henrissat B."/>
            <person name="Grigoriev I.V."/>
            <person name="Corradi N."/>
            <person name="Roux C."/>
            <person name="Martin F.M."/>
        </authorList>
    </citation>
    <scope>NUCLEOTIDE SEQUENCE [LARGE SCALE GENOMIC DNA]</scope>
    <source>
        <strain evidence="6 7">DAOM 227022</strain>
    </source>
</reference>
<evidence type="ECO:0000256" key="4">
    <source>
        <dbReference type="RuleBase" id="RU000461"/>
    </source>
</evidence>
<comment type="cofactor">
    <cofactor evidence="3">
        <name>heme</name>
        <dbReference type="ChEBI" id="CHEBI:30413"/>
    </cofactor>
</comment>
<keyword evidence="3 4" id="KW-0349">Heme</keyword>
<keyword evidence="5" id="KW-0472">Membrane</keyword>
<dbReference type="Gene3D" id="1.10.630.10">
    <property type="entry name" value="Cytochrome P450"/>
    <property type="match status" value="1"/>
</dbReference>
<comment type="caution">
    <text evidence="6">The sequence shown here is derived from an EMBL/GenBank/DDBJ whole genome shotgun (WGS) entry which is preliminary data.</text>
</comment>
<dbReference type="EMBL" id="QKYT01000322">
    <property type="protein sequence ID" value="RIA87189.1"/>
    <property type="molecule type" value="Genomic_DNA"/>
</dbReference>
<dbReference type="PRINTS" id="PR00463">
    <property type="entry name" value="EP450I"/>
</dbReference>
<accession>A0A397SQK0</accession>
<evidence type="ECO:0000256" key="3">
    <source>
        <dbReference type="PIRSR" id="PIRSR602401-1"/>
    </source>
</evidence>
<dbReference type="SUPFAM" id="SSF48264">
    <property type="entry name" value="Cytochrome P450"/>
    <property type="match status" value="1"/>
</dbReference>
<dbReference type="GO" id="GO:0004497">
    <property type="term" value="F:monooxygenase activity"/>
    <property type="evidence" value="ECO:0007669"/>
    <property type="project" value="UniProtKB-KW"/>
</dbReference>
<dbReference type="InterPro" id="IPR001128">
    <property type="entry name" value="Cyt_P450"/>
</dbReference>
<feature type="binding site" description="axial binding residue" evidence="3">
    <location>
        <position position="489"/>
    </location>
    <ligand>
        <name>heme</name>
        <dbReference type="ChEBI" id="CHEBI:30413"/>
    </ligand>
    <ligandPart>
        <name>Fe</name>
        <dbReference type="ChEBI" id="CHEBI:18248"/>
    </ligandPart>
</feature>
<name>A0A397SQK0_9GLOM</name>
<dbReference type="PANTHER" id="PTHR24301:SF2">
    <property type="entry name" value="THROMBOXANE-A SYNTHASE"/>
    <property type="match status" value="1"/>
</dbReference>
<proteinExistence type="inferred from homology"/>
<comment type="similarity">
    <text evidence="4">Belongs to the cytochrome P450 family.</text>
</comment>
<keyword evidence="2 3" id="KW-0408">Iron</keyword>
<feature type="transmembrane region" description="Helical" evidence="5">
    <location>
        <begin position="12"/>
        <end position="31"/>
    </location>
</feature>
<dbReference type="AlphaFoldDB" id="A0A397SQK0"/>
<keyword evidence="5" id="KW-1133">Transmembrane helix</keyword>
<evidence type="ECO:0000313" key="7">
    <source>
        <dbReference type="Proteomes" id="UP000265703"/>
    </source>
</evidence>
<dbReference type="Proteomes" id="UP000265703">
    <property type="component" value="Unassembled WGS sequence"/>
</dbReference>
<dbReference type="CDD" id="cd00302">
    <property type="entry name" value="cytochrome_P450"/>
    <property type="match status" value="1"/>
</dbReference>
<keyword evidence="1 3" id="KW-0479">Metal-binding</keyword>
<keyword evidence="7" id="KW-1185">Reference proteome</keyword>
<dbReference type="InterPro" id="IPR002401">
    <property type="entry name" value="Cyt_P450_E_grp-I"/>
</dbReference>